<dbReference type="Gene3D" id="2.60.40.640">
    <property type="match status" value="1"/>
</dbReference>
<feature type="region of interest" description="Disordered" evidence="1">
    <location>
        <begin position="92"/>
        <end position="114"/>
    </location>
</feature>
<dbReference type="GO" id="GO:0031625">
    <property type="term" value="F:ubiquitin protein ligase binding"/>
    <property type="evidence" value="ECO:0007669"/>
    <property type="project" value="TreeGrafter"/>
</dbReference>
<evidence type="ECO:0000256" key="1">
    <source>
        <dbReference type="SAM" id="MobiDB-lite"/>
    </source>
</evidence>
<accession>Q0CF97</accession>
<dbReference type="InterPro" id="IPR014752">
    <property type="entry name" value="Arrestin-like_C"/>
</dbReference>
<dbReference type="VEuPathDB" id="FungiDB:ATEG_07637"/>
<dbReference type="Proteomes" id="UP000007963">
    <property type="component" value="Unassembled WGS sequence"/>
</dbReference>
<dbReference type="GeneID" id="4322736"/>
<dbReference type="PANTHER" id="PTHR11188">
    <property type="entry name" value="ARRESTIN DOMAIN CONTAINING PROTEIN"/>
    <property type="match status" value="1"/>
</dbReference>
<reference evidence="4" key="1">
    <citation type="submission" date="2005-09" db="EMBL/GenBank/DDBJ databases">
        <title>Annotation of the Aspergillus terreus NIH2624 genome.</title>
        <authorList>
            <person name="Birren B.W."/>
            <person name="Lander E.S."/>
            <person name="Galagan J.E."/>
            <person name="Nusbaum C."/>
            <person name="Devon K."/>
            <person name="Henn M."/>
            <person name="Ma L.-J."/>
            <person name="Jaffe D.B."/>
            <person name="Butler J."/>
            <person name="Alvarez P."/>
            <person name="Gnerre S."/>
            <person name="Grabherr M."/>
            <person name="Kleber M."/>
            <person name="Mauceli E.W."/>
            <person name="Brockman W."/>
            <person name="Rounsley S."/>
            <person name="Young S.K."/>
            <person name="LaButti K."/>
            <person name="Pushparaj V."/>
            <person name="DeCaprio D."/>
            <person name="Crawford M."/>
            <person name="Koehrsen M."/>
            <person name="Engels R."/>
            <person name="Montgomery P."/>
            <person name="Pearson M."/>
            <person name="Howarth C."/>
            <person name="Larson L."/>
            <person name="Luoma S."/>
            <person name="White J."/>
            <person name="Alvarado L."/>
            <person name="Kodira C.D."/>
            <person name="Zeng Q."/>
            <person name="Oleary S."/>
            <person name="Yandava C."/>
            <person name="Denning D.W."/>
            <person name="Nierman W.C."/>
            <person name="Milne T."/>
            <person name="Madden K."/>
        </authorList>
    </citation>
    <scope>NUCLEOTIDE SEQUENCE [LARGE SCALE GENOMIC DNA]</scope>
    <source>
        <strain evidence="4">NIH 2624 / FGSC A1156</strain>
    </source>
</reference>
<dbReference type="InterPro" id="IPR014756">
    <property type="entry name" value="Ig_E-set"/>
</dbReference>
<dbReference type="AlphaFoldDB" id="Q0CF97"/>
<protein>
    <recommendedName>
        <fullName evidence="2">Arrestin-like N-terminal domain-containing protein</fullName>
    </recommendedName>
</protein>
<dbReference type="InterPro" id="IPR011021">
    <property type="entry name" value="Arrestin-like_N"/>
</dbReference>
<proteinExistence type="predicted"/>
<evidence type="ECO:0000259" key="2">
    <source>
        <dbReference type="Pfam" id="PF00339"/>
    </source>
</evidence>
<name>Q0CF97_ASPTN</name>
<evidence type="ECO:0000313" key="3">
    <source>
        <dbReference type="EMBL" id="EAU31899.1"/>
    </source>
</evidence>
<dbReference type="GO" id="GO:0005829">
    <property type="term" value="C:cytosol"/>
    <property type="evidence" value="ECO:0007669"/>
    <property type="project" value="TreeGrafter"/>
</dbReference>
<dbReference type="eggNOG" id="KOG3780">
    <property type="taxonomic scope" value="Eukaryota"/>
</dbReference>
<dbReference type="InterPro" id="IPR050357">
    <property type="entry name" value="Arrestin_domain-protein"/>
</dbReference>
<dbReference type="SUPFAM" id="SSF81296">
    <property type="entry name" value="E set domains"/>
    <property type="match status" value="1"/>
</dbReference>
<feature type="region of interest" description="Disordered" evidence="1">
    <location>
        <begin position="295"/>
        <end position="333"/>
    </location>
</feature>
<feature type="compositionally biased region" description="Basic and acidic residues" evidence="1">
    <location>
        <begin position="295"/>
        <end position="331"/>
    </location>
</feature>
<dbReference type="Pfam" id="PF00339">
    <property type="entry name" value="Arrestin_N"/>
    <property type="match status" value="1"/>
</dbReference>
<dbReference type="OrthoDB" id="2333384at2759"/>
<feature type="domain" description="Arrestin-like N-terminal" evidence="2">
    <location>
        <begin position="136"/>
        <end position="194"/>
    </location>
</feature>
<dbReference type="GO" id="GO:0030674">
    <property type="term" value="F:protein-macromolecule adaptor activity"/>
    <property type="evidence" value="ECO:0007669"/>
    <property type="project" value="TreeGrafter"/>
</dbReference>
<organism evidence="3 4">
    <name type="scientific">Aspergillus terreus (strain NIH 2624 / FGSC A1156)</name>
    <dbReference type="NCBI Taxonomy" id="341663"/>
    <lineage>
        <taxon>Eukaryota</taxon>
        <taxon>Fungi</taxon>
        <taxon>Dikarya</taxon>
        <taxon>Ascomycota</taxon>
        <taxon>Pezizomycotina</taxon>
        <taxon>Eurotiomycetes</taxon>
        <taxon>Eurotiomycetidae</taxon>
        <taxon>Eurotiales</taxon>
        <taxon>Aspergillaceae</taxon>
        <taxon>Aspergillus</taxon>
        <taxon>Aspergillus subgen. Circumdati</taxon>
    </lineage>
</organism>
<sequence length="439" mass="49362">MARRRGSRDRSGDPALDINIAEPAVFIPTYTHNPAVLRGSCTLVLKESYALKKLTVNFRGVSHVLWPHGFRDKRTVTNCNFTVYDPKDSDTGESQCTSCGSPEPMDPGVNRPPRKRSKLWHAITNRCPPGPKDSAGSERRLLSPGTYTYNFEMILPSHLPESINVRRSHVQYNVRACIESPGMWSRKITQNKSITAVHCPAEDFVDDAEPVYVARTWRKLIRCEIIVSRRGAALGRHLPVAFAFSELAMAKVRGVHIYLLENVQYLQRNGVVSCCGPFKRLRLYETKDDSILSVLDSRRSSADDGRPSDEERDDSSGKEKPDHDRMAKPTDMDGTTIEVELPLPVCQIHSTDADGVQKNSMHFDTRYKNVQVNHWLEFVFFVAKNGFCDPDAPIVQKSTKIPFLLRSCYAHQANASLPAYTQSQSGKQSCTDSVVEYVE</sequence>
<dbReference type="HOGENOM" id="CLU_622520_0_0_1"/>
<dbReference type="PANTHER" id="PTHR11188:SF174">
    <property type="entry name" value="ARRESTIN-RELATED TRAFFICKING ADAPTER 10-RELATED"/>
    <property type="match status" value="1"/>
</dbReference>
<dbReference type="OMA" id="MESAIDM"/>
<dbReference type="EMBL" id="CH476604">
    <property type="protein sequence ID" value="EAU31899.1"/>
    <property type="molecule type" value="Genomic_DNA"/>
</dbReference>
<dbReference type="GO" id="GO:0070086">
    <property type="term" value="P:ubiquitin-dependent endocytosis"/>
    <property type="evidence" value="ECO:0007669"/>
    <property type="project" value="TreeGrafter"/>
</dbReference>
<dbReference type="STRING" id="341663.Q0CF97"/>
<evidence type="ECO:0000313" key="4">
    <source>
        <dbReference type="Proteomes" id="UP000007963"/>
    </source>
</evidence>
<dbReference type="RefSeq" id="XP_001216258.1">
    <property type="nucleotide sequence ID" value="XM_001216258.1"/>
</dbReference>
<gene>
    <name evidence="3" type="ORF">ATEG_07637</name>
</gene>